<dbReference type="EMBL" id="MU858176">
    <property type="protein sequence ID" value="KAK4210392.1"/>
    <property type="molecule type" value="Genomic_DNA"/>
</dbReference>
<feature type="transmembrane region" description="Helical" evidence="2">
    <location>
        <begin position="61"/>
        <end position="83"/>
    </location>
</feature>
<evidence type="ECO:0000313" key="4">
    <source>
        <dbReference type="Proteomes" id="UP001301769"/>
    </source>
</evidence>
<dbReference type="Proteomes" id="UP001301769">
    <property type="component" value="Unassembled WGS sequence"/>
</dbReference>
<sequence length="198" mass="22679">MSYIIHRQGQRNKMPGYYLSDSAPASYETLFALTIANSNWLKQNITAQTVIQKWTWSETFYVQWSALLPAILIVLYCICGFLYMGKVHRRSLLPLAPEPLMNSLAFLYQSTLVDKLEGIESPEKLSLDALHQKVEDLGHSYVLGRYRDDPDRGRHEQFGIDVPEEFDTFDQSDEIEEQDCPPRPEQEANDSAAAETTQ</sequence>
<feature type="region of interest" description="Disordered" evidence="1">
    <location>
        <begin position="152"/>
        <end position="198"/>
    </location>
</feature>
<evidence type="ECO:0000256" key="1">
    <source>
        <dbReference type="SAM" id="MobiDB-lite"/>
    </source>
</evidence>
<keyword evidence="2" id="KW-1133">Transmembrane helix</keyword>
<protein>
    <submittedName>
        <fullName evidence="3">Uncharacterized protein</fullName>
    </submittedName>
</protein>
<feature type="compositionally biased region" description="Acidic residues" evidence="1">
    <location>
        <begin position="162"/>
        <end position="179"/>
    </location>
</feature>
<reference evidence="3" key="2">
    <citation type="submission" date="2023-05" db="EMBL/GenBank/DDBJ databases">
        <authorList>
            <consortium name="Lawrence Berkeley National Laboratory"/>
            <person name="Steindorff A."/>
            <person name="Hensen N."/>
            <person name="Bonometti L."/>
            <person name="Westerberg I."/>
            <person name="Brannstrom I.O."/>
            <person name="Guillou S."/>
            <person name="Cros-Aarteil S."/>
            <person name="Calhoun S."/>
            <person name="Haridas S."/>
            <person name="Kuo A."/>
            <person name="Mondo S."/>
            <person name="Pangilinan J."/>
            <person name="Riley R."/>
            <person name="Labutti K."/>
            <person name="Andreopoulos B."/>
            <person name="Lipzen A."/>
            <person name="Chen C."/>
            <person name="Yanf M."/>
            <person name="Daum C."/>
            <person name="Ng V."/>
            <person name="Clum A."/>
            <person name="Ohm R."/>
            <person name="Martin F."/>
            <person name="Silar P."/>
            <person name="Natvig D."/>
            <person name="Lalanne C."/>
            <person name="Gautier V."/>
            <person name="Ament-Velasquez S.L."/>
            <person name="Kruys A."/>
            <person name="Hutchinson M.I."/>
            <person name="Powell A.J."/>
            <person name="Barry K."/>
            <person name="Miller A.N."/>
            <person name="Grigoriev I.V."/>
            <person name="Debuchy R."/>
            <person name="Gladieux P."/>
            <person name="Thoren M.H."/>
            <person name="Johannesson H."/>
        </authorList>
    </citation>
    <scope>NUCLEOTIDE SEQUENCE</scope>
    <source>
        <strain evidence="3">PSN293</strain>
    </source>
</reference>
<organism evidence="3 4">
    <name type="scientific">Rhypophila decipiens</name>
    <dbReference type="NCBI Taxonomy" id="261697"/>
    <lineage>
        <taxon>Eukaryota</taxon>
        <taxon>Fungi</taxon>
        <taxon>Dikarya</taxon>
        <taxon>Ascomycota</taxon>
        <taxon>Pezizomycotina</taxon>
        <taxon>Sordariomycetes</taxon>
        <taxon>Sordariomycetidae</taxon>
        <taxon>Sordariales</taxon>
        <taxon>Naviculisporaceae</taxon>
        <taxon>Rhypophila</taxon>
    </lineage>
</organism>
<keyword evidence="4" id="KW-1185">Reference proteome</keyword>
<proteinExistence type="predicted"/>
<name>A0AAN6Y5C0_9PEZI</name>
<accession>A0AAN6Y5C0</accession>
<reference evidence="3" key="1">
    <citation type="journal article" date="2023" name="Mol. Phylogenet. Evol.">
        <title>Genome-scale phylogeny and comparative genomics of the fungal order Sordariales.</title>
        <authorList>
            <person name="Hensen N."/>
            <person name="Bonometti L."/>
            <person name="Westerberg I."/>
            <person name="Brannstrom I.O."/>
            <person name="Guillou S."/>
            <person name="Cros-Aarteil S."/>
            <person name="Calhoun S."/>
            <person name="Haridas S."/>
            <person name="Kuo A."/>
            <person name="Mondo S."/>
            <person name="Pangilinan J."/>
            <person name="Riley R."/>
            <person name="LaButti K."/>
            <person name="Andreopoulos B."/>
            <person name="Lipzen A."/>
            <person name="Chen C."/>
            <person name="Yan M."/>
            <person name="Daum C."/>
            <person name="Ng V."/>
            <person name="Clum A."/>
            <person name="Steindorff A."/>
            <person name="Ohm R.A."/>
            <person name="Martin F."/>
            <person name="Silar P."/>
            <person name="Natvig D.O."/>
            <person name="Lalanne C."/>
            <person name="Gautier V."/>
            <person name="Ament-Velasquez S.L."/>
            <person name="Kruys A."/>
            <person name="Hutchinson M.I."/>
            <person name="Powell A.J."/>
            <person name="Barry K."/>
            <person name="Miller A.N."/>
            <person name="Grigoriev I.V."/>
            <person name="Debuchy R."/>
            <person name="Gladieux P."/>
            <person name="Hiltunen Thoren M."/>
            <person name="Johannesson H."/>
        </authorList>
    </citation>
    <scope>NUCLEOTIDE SEQUENCE</scope>
    <source>
        <strain evidence="3">PSN293</strain>
    </source>
</reference>
<dbReference type="AlphaFoldDB" id="A0AAN6Y5C0"/>
<keyword evidence="2" id="KW-0472">Membrane</keyword>
<gene>
    <name evidence="3" type="ORF">QBC37DRAFT_35460</name>
</gene>
<keyword evidence="2" id="KW-0812">Transmembrane</keyword>
<comment type="caution">
    <text evidence="3">The sequence shown here is derived from an EMBL/GenBank/DDBJ whole genome shotgun (WGS) entry which is preliminary data.</text>
</comment>
<evidence type="ECO:0000256" key="2">
    <source>
        <dbReference type="SAM" id="Phobius"/>
    </source>
</evidence>
<evidence type="ECO:0000313" key="3">
    <source>
        <dbReference type="EMBL" id="KAK4210392.1"/>
    </source>
</evidence>